<keyword evidence="1" id="KW-0812">Transmembrane</keyword>
<evidence type="ECO:0000313" key="3">
    <source>
        <dbReference type="Proteomes" id="UP000006334"/>
    </source>
</evidence>
<comment type="caution">
    <text evidence="2">The sequence shown here is derived from an EMBL/GenBank/DDBJ whole genome shotgun (WGS) entry which is preliminary data.</text>
</comment>
<proteinExistence type="predicted"/>
<evidence type="ECO:0000256" key="1">
    <source>
        <dbReference type="SAM" id="Phobius"/>
    </source>
</evidence>
<dbReference type="Proteomes" id="UP000006334">
    <property type="component" value="Unassembled WGS sequence"/>
</dbReference>
<evidence type="ECO:0000313" key="2">
    <source>
        <dbReference type="EMBL" id="GAC13371.1"/>
    </source>
</evidence>
<name>K6XNY2_9ALTE</name>
<feature type="transmembrane region" description="Helical" evidence="1">
    <location>
        <begin position="6"/>
        <end position="25"/>
    </location>
</feature>
<reference evidence="2 3" key="1">
    <citation type="journal article" date="2017" name="Antonie Van Leeuwenhoek">
        <title>Rhizobium rhizosphaerae sp. nov., a novel species isolated from rice rhizosphere.</title>
        <authorList>
            <person name="Zhao J.J."/>
            <person name="Zhang J."/>
            <person name="Zhang R.J."/>
            <person name="Zhang C.W."/>
            <person name="Yin H.Q."/>
            <person name="Zhang X.X."/>
        </authorList>
    </citation>
    <scope>NUCLEOTIDE SEQUENCE [LARGE SCALE GENOMIC DNA]</scope>
    <source>
        <strain evidence="2 3">E3</strain>
    </source>
</reference>
<organism evidence="2 3">
    <name type="scientific">Aliiglaciecola lipolytica E3</name>
    <dbReference type="NCBI Taxonomy" id="1127673"/>
    <lineage>
        <taxon>Bacteria</taxon>
        <taxon>Pseudomonadati</taxon>
        <taxon>Pseudomonadota</taxon>
        <taxon>Gammaproteobacteria</taxon>
        <taxon>Alteromonadales</taxon>
        <taxon>Alteromonadaceae</taxon>
        <taxon>Aliiglaciecola</taxon>
    </lineage>
</organism>
<sequence>MESWKFSLIWIVTLLVKAVGFVRALNELFSLSIDYSLVSISASALFLFCVNGSLPLNDDI</sequence>
<keyword evidence="1" id="KW-1133">Transmembrane helix</keyword>
<keyword evidence="3" id="KW-1185">Reference proteome</keyword>
<dbReference type="EMBL" id="BAEN01000019">
    <property type="protein sequence ID" value="GAC13371.1"/>
    <property type="molecule type" value="Genomic_DNA"/>
</dbReference>
<gene>
    <name evidence="2" type="ORF">GLIP_0725</name>
</gene>
<feature type="transmembrane region" description="Helical" evidence="1">
    <location>
        <begin position="37"/>
        <end position="56"/>
    </location>
</feature>
<accession>K6XNY2</accession>
<protein>
    <submittedName>
        <fullName evidence="2">Uncharacterized protein</fullName>
    </submittedName>
</protein>
<dbReference type="AlphaFoldDB" id="K6XNY2"/>
<keyword evidence="1" id="KW-0472">Membrane</keyword>